<name>A0A2P5C433_PARAD</name>
<protein>
    <submittedName>
        <fullName evidence="1">Uncharacterized protein</fullName>
    </submittedName>
</protein>
<reference evidence="2" key="1">
    <citation type="submission" date="2016-06" db="EMBL/GenBank/DDBJ databases">
        <title>Parallel loss of symbiosis genes in relatives of nitrogen-fixing non-legume Parasponia.</title>
        <authorList>
            <person name="Van Velzen R."/>
            <person name="Holmer R."/>
            <person name="Bu F."/>
            <person name="Rutten L."/>
            <person name="Van Zeijl A."/>
            <person name="Liu W."/>
            <person name="Santuari L."/>
            <person name="Cao Q."/>
            <person name="Sharma T."/>
            <person name="Shen D."/>
            <person name="Roswanjaya Y."/>
            <person name="Wardhani T."/>
            <person name="Kalhor M.S."/>
            <person name="Jansen J."/>
            <person name="Van den Hoogen J."/>
            <person name="Gungor B."/>
            <person name="Hartog M."/>
            <person name="Hontelez J."/>
            <person name="Verver J."/>
            <person name="Yang W.-C."/>
            <person name="Schijlen E."/>
            <person name="Repin R."/>
            <person name="Schilthuizen M."/>
            <person name="Schranz E."/>
            <person name="Heidstra R."/>
            <person name="Miyata K."/>
            <person name="Fedorova E."/>
            <person name="Kohlen W."/>
            <person name="Bisseling T."/>
            <person name="Smit S."/>
            <person name="Geurts R."/>
        </authorList>
    </citation>
    <scope>NUCLEOTIDE SEQUENCE [LARGE SCALE GENOMIC DNA]</scope>
    <source>
        <strain evidence="2">cv. WU1-14</strain>
    </source>
</reference>
<proteinExistence type="predicted"/>
<sequence length="69" mass="7596">MSLSVMGPNLRATVQAEIPLKVHNTTTKSQTQVMALLVNSEVPFISWKDVTTDNDPNQKLESAVIKNKS</sequence>
<evidence type="ECO:0000313" key="2">
    <source>
        <dbReference type="Proteomes" id="UP000237105"/>
    </source>
</evidence>
<accession>A0A2P5C433</accession>
<evidence type="ECO:0000313" key="1">
    <source>
        <dbReference type="EMBL" id="PON55771.1"/>
    </source>
</evidence>
<dbReference type="EMBL" id="JXTB01000179">
    <property type="protein sequence ID" value="PON55771.1"/>
    <property type="molecule type" value="Genomic_DNA"/>
</dbReference>
<dbReference type="Proteomes" id="UP000237105">
    <property type="component" value="Unassembled WGS sequence"/>
</dbReference>
<keyword evidence="2" id="KW-1185">Reference proteome</keyword>
<comment type="caution">
    <text evidence="1">The sequence shown here is derived from an EMBL/GenBank/DDBJ whole genome shotgun (WGS) entry which is preliminary data.</text>
</comment>
<dbReference type="AlphaFoldDB" id="A0A2P5C433"/>
<gene>
    <name evidence="1" type="ORF">PanWU01x14_185800</name>
</gene>
<organism evidence="1 2">
    <name type="scientific">Parasponia andersonii</name>
    <name type="common">Sponia andersonii</name>
    <dbReference type="NCBI Taxonomy" id="3476"/>
    <lineage>
        <taxon>Eukaryota</taxon>
        <taxon>Viridiplantae</taxon>
        <taxon>Streptophyta</taxon>
        <taxon>Embryophyta</taxon>
        <taxon>Tracheophyta</taxon>
        <taxon>Spermatophyta</taxon>
        <taxon>Magnoliopsida</taxon>
        <taxon>eudicotyledons</taxon>
        <taxon>Gunneridae</taxon>
        <taxon>Pentapetalae</taxon>
        <taxon>rosids</taxon>
        <taxon>fabids</taxon>
        <taxon>Rosales</taxon>
        <taxon>Cannabaceae</taxon>
        <taxon>Parasponia</taxon>
    </lineage>
</organism>
<dbReference type="OrthoDB" id="10483371at2759"/>